<keyword evidence="3" id="KW-1185">Reference proteome</keyword>
<accession>A0AAD8B569</accession>
<evidence type="ECO:0000256" key="1">
    <source>
        <dbReference type="SAM" id="MobiDB-lite"/>
    </source>
</evidence>
<feature type="region of interest" description="Disordered" evidence="1">
    <location>
        <begin position="1"/>
        <end position="28"/>
    </location>
</feature>
<reference evidence="2" key="2">
    <citation type="submission" date="2023-04" db="EMBL/GenBank/DDBJ databases">
        <authorList>
            <person name="Bu L."/>
            <person name="Lu L."/>
            <person name="Laidemitt M.R."/>
            <person name="Zhang S.M."/>
            <person name="Mutuku M."/>
            <person name="Mkoji G."/>
            <person name="Steinauer M."/>
            <person name="Loker E.S."/>
        </authorList>
    </citation>
    <scope>NUCLEOTIDE SEQUENCE</scope>
    <source>
        <strain evidence="2">KasaAsao</strain>
        <tissue evidence="2">Whole Snail</tissue>
    </source>
</reference>
<name>A0AAD8B569_BIOPF</name>
<sequence>MHGRTMARDGYQNILSSGETQTQIQSSSRFTEDGGLACHLAVTSIDSIKGRQLRCRLHSNTPPFFIVWLKKR</sequence>
<gene>
    <name evidence="2" type="ORF">Bpfe_022339</name>
</gene>
<evidence type="ECO:0000313" key="3">
    <source>
        <dbReference type="Proteomes" id="UP001233172"/>
    </source>
</evidence>
<evidence type="ECO:0000313" key="2">
    <source>
        <dbReference type="EMBL" id="KAK0048256.1"/>
    </source>
</evidence>
<reference evidence="2" key="1">
    <citation type="journal article" date="2023" name="PLoS Negl. Trop. Dis.">
        <title>A genome sequence for Biomphalaria pfeifferi, the major vector snail for the human-infecting parasite Schistosoma mansoni.</title>
        <authorList>
            <person name="Bu L."/>
            <person name="Lu L."/>
            <person name="Laidemitt M.R."/>
            <person name="Zhang S.M."/>
            <person name="Mutuku M."/>
            <person name="Mkoji G."/>
            <person name="Steinauer M."/>
            <person name="Loker E.S."/>
        </authorList>
    </citation>
    <scope>NUCLEOTIDE SEQUENCE</scope>
    <source>
        <strain evidence="2">KasaAsao</strain>
    </source>
</reference>
<feature type="compositionally biased region" description="Polar residues" evidence="1">
    <location>
        <begin position="13"/>
        <end position="28"/>
    </location>
</feature>
<dbReference type="Proteomes" id="UP001233172">
    <property type="component" value="Unassembled WGS sequence"/>
</dbReference>
<proteinExistence type="predicted"/>
<dbReference type="EMBL" id="JASAOG010000140">
    <property type="protein sequence ID" value="KAK0048256.1"/>
    <property type="molecule type" value="Genomic_DNA"/>
</dbReference>
<dbReference type="AlphaFoldDB" id="A0AAD8B569"/>
<comment type="caution">
    <text evidence="2">The sequence shown here is derived from an EMBL/GenBank/DDBJ whole genome shotgun (WGS) entry which is preliminary data.</text>
</comment>
<organism evidence="2 3">
    <name type="scientific">Biomphalaria pfeifferi</name>
    <name type="common">Bloodfluke planorb</name>
    <name type="synonym">Freshwater snail</name>
    <dbReference type="NCBI Taxonomy" id="112525"/>
    <lineage>
        <taxon>Eukaryota</taxon>
        <taxon>Metazoa</taxon>
        <taxon>Spiralia</taxon>
        <taxon>Lophotrochozoa</taxon>
        <taxon>Mollusca</taxon>
        <taxon>Gastropoda</taxon>
        <taxon>Heterobranchia</taxon>
        <taxon>Euthyneura</taxon>
        <taxon>Panpulmonata</taxon>
        <taxon>Hygrophila</taxon>
        <taxon>Lymnaeoidea</taxon>
        <taxon>Planorbidae</taxon>
        <taxon>Biomphalaria</taxon>
    </lineage>
</organism>
<protein>
    <submittedName>
        <fullName evidence="2">Uncharacterized protein</fullName>
    </submittedName>
</protein>